<protein>
    <submittedName>
        <fullName evidence="3">Uncharacterized protein</fullName>
    </submittedName>
</protein>
<evidence type="ECO:0000313" key="6">
    <source>
        <dbReference type="Proteomes" id="UP000435112"/>
    </source>
</evidence>
<organism evidence="3 5">
    <name type="scientific">Phytophthora rubi</name>
    <dbReference type="NCBI Taxonomy" id="129364"/>
    <lineage>
        <taxon>Eukaryota</taxon>
        <taxon>Sar</taxon>
        <taxon>Stramenopiles</taxon>
        <taxon>Oomycota</taxon>
        <taxon>Peronosporomycetes</taxon>
        <taxon>Peronosporales</taxon>
        <taxon>Peronosporaceae</taxon>
        <taxon>Phytophthora</taxon>
    </lineage>
</organism>
<dbReference type="AlphaFoldDB" id="A0A6A4FI88"/>
<dbReference type="EMBL" id="QXFT01000823">
    <property type="protein sequence ID" value="KAE9335120.1"/>
    <property type="molecule type" value="Genomic_DNA"/>
</dbReference>
<keyword evidence="5" id="KW-1185">Reference proteome</keyword>
<dbReference type="Proteomes" id="UP000429607">
    <property type="component" value="Unassembled WGS sequence"/>
</dbReference>
<accession>A0A6A4FI88</accession>
<evidence type="ECO:0000313" key="3">
    <source>
        <dbReference type="EMBL" id="KAE9335120.1"/>
    </source>
</evidence>
<dbReference type="Proteomes" id="UP000434957">
    <property type="component" value="Unassembled WGS sequence"/>
</dbReference>
<evidence type="ECO:0000313" key="2">
    <source>
        <dbReference type="EMBL" id="KAE9025643.1"/>
    </source>
</evidence>
<evidence type="ECO:0000313" key="5">
    <source>
        <dbReference type="Proteomes" id="UP000434957"/>
    </source>
</evidence>
<gene>
    <name evidence="2" type="ORF">PR001_g12375</name>
    <name evidence="1" type="ORF">PR002_g12620</name>
    <name evidence="3" type="ORF">PR003_g13169</name>
</gene>
<dbReference type="EMBL" id="QXFU01000803">
    <property type="protein sequence ID" value="KAE9020069.1"/>
    <property type="molecule type" value="Genomic_DNA"/>
</dbReference>
<name>A0A6A4FI88_9STRA</name>
<sequence>MRLGRLVLPCLPCAGATHALDALGGGEPHVCPVGLALYCPKQGRAQFRAAERIRS</sequence>
<evidence type="ECO:0000313" key="1">
    <source>
        <dbReference type="EMBL" id="KAE9020069.1"/>
    </source>
</evidence>
<dbReference type="EMBL" id="QXFV01000803">
    <property type="protein sequence ID" value="KAE9025643.1"/>
    <property type="molecule type" value="Genomic_DNA"/>
</dbReference>
<reference evidence="3 5" key="1">
    <citation type="submission" date="2018-08" db="EMBL/GenBank/DDBJ databases">
        <title>Genomic investigation of the strawberry pathogen Phytophthora fragariae indicates pathogenicity is determined by transcriptional variation in three key races.</title>
        <authorList>
            <person name="Adams T.M."/>
            <person name="Armitage A.D."/>
            <person name="Sobczyk M.K."/>
            <person name="Bates H.J."/>
            <person name="Dunwell J.M."/>
            <person name="Nellist C.F."/>
            <person name="Harrison R.J."/>
        </authorList>
    </citation>
    <scope>NUCLEOTIDE SEQUENCE [LARGE SCALE GENOMIC DNA]</scope>
    <source>
        <strain evidence="2 4">SCRP249</strain>
        <strain evidence="1 6">SCRP324</strain>
        <strain evidence="3 5">SCRP333</strain>
    </source>
</reference>
<comment type="caution">
    <text evidence="3">The sequence shown here is derived from an EMBL/GenBank/DDBJ whole genome shotgun (WGS) entry which is preliminary data.</text>
</comment>
<evidence type="ECO:0000313" key="4">
    <source>
        <dbReference type="Proteomes" id="UP000429607"/>
    </source>
</evidence>
<dbReference type="Proteomes" id="UP000435112">
    <property type="component" value="Unassembled WGS sequence"/>
</dbReference>
<proteinExistence type="predicted"/>